<evidence type="ECO:0000259" key="7">
    <source>
        <dbReference type="Pfam" id="PF01138"/>
    </source>
</evidence>
<keyword evidence="9" id="KW-1185">Reference proteome</keyword>
<dbReference type="STRING" id="5364.A0A5C3N2G9"/>
<evidence type="ECO:0000256" key="5">
    <source>
        <dbReference type="ARBA" id="ARBA00022835"/>
    </source>
</evidence>
<dbReference type="OrthoDB" id="272245at2759"/>
<dbReference type="InterPro" id="IPR050590">
    <property type="entry name" value="Exosome_comp_Rrp42_subfam"/>
</dbReference>
<dbReference type="InterPro" id="IPR020568">
    <property type="entry name" value="Ribosomal_Su5_D2-typ_SF"/>
</dbReference>
<dbReference type="GO" id="GO:0071028">
    <property type="term" value="P:nuclear mRNA surveillance"/>
    <property type="evidence" value="ECO:0007669"/>
    <property type="project" value="TreeGrafter"/>
</dbReference>
<dbReference type="AlphaFoldDB" id="A0A5C3N2G9"/>
<dbReference type="Pfam" id="PF01138">
    <property type="entry name" value="RNase_PH"/>
    <property type="match status" value="1"/>
</dbReference>
<dbReference type="GO" id="GO:0071038">
    <property type="term" value="P:TRAMP-dependent tRNA surveillance pathway"/>
    <property type="evidence" value="ECO:0007669"/>
    <property type="project" value="TreeGrafter"/>
</dbReference>
<dbReference type="GO" id="GO:0000176">
    <property type="term" value="C:nuclear exosome (RNase complex)"/>
    <property type="evidence" value="ECO:0007669"/>
    <property type="project" value="TreeGrafter"/>
</dbReference>
<comment type="subcellular location">
    <subcellularLocation>
        <location evidence="1">Cytoplasm</location>
    </subcellularLocation>
    <subcellularLocation>
        <location evidence="2">Nucleus</location>
        <location evidence="2">Nucleolus</location>
    </subcellularLocation>
</comment>
<dbReference type="GO" id="GO:0034475">
    <property type="term" value="P:U4 snRNA 3'-end processing"/>
    <property type="evidence" value="ECO:0007669"/>
    <property type="project" value="TreeGrafter"/>
</dbReference>
<reference evidence="8 9" key="1">
    <citation type="journal article" date="2019" name="Nat. Ecol. Evol.">
        <title>Megaphylogeny resolves global patterns of mushroom evolution.</title>
        <authorList>
            <person name="Varga T."/>
            <person name="Krizsan K."/>
            <person name="Foldi C."/>
            <person name="Dima B."/>
            <person name="Sanchez-Garcia M."/>
            <person name="Sanchez-Ramirez S."/>
            <person name="Szollosi G.J."/>
            <person name="Szarkandi J.G."/>
            <person name="Papp V."/>
            <person name="Albert L."/>
            <person name="Andreopoulos W."/>
            <person name="Angelini C."/>
            <person name="Antonin V."/>
            <person name="Barry K.W."/>
            <person name="Bougher N.L."/>
            <person name="Buchanan P."/>
            <person name="Buyck B."/>
            <person name="Bense V."/>
            <person name="Catcheside P."/>
            <person name="Chovatia M."/>
            <person name="Cooper J."/>
            <person name="Damon W."/>
            <person name="Desjardin D."/>
            <person name="Finy P."/>
            <person name="Geml J."/>
            <person name="Haridas S."/>
            <person name="Hughes K."/>
            <person name="Justo A."/>
            <person name="Karasinski D."/>
            <person name="Kautmanova I."/>
            <person name="Kiss B."/>
            <person name="Kocsube S."/>
            <person name="Kotiranta H."/>
            <person name="LaButti K.M."/>
            <person name="Lechner B.E."/>
            <person name="Liimatainen K."/>
            <person name="Lipzen A."/>
            <person name="Lukacs Z."/>
            <person name="Mihaltcheva S."/>
            <person name="Morgado L.N."/>
            <person name="Niskanen T."/>
            <person name="Noordeloos M.E."/>
            <person name="Ohm R.A."/>
            <person name="Ortiz-Santana B."/>
            <person name="Ovrebo C."/>
            <person name="Racz N."/>
            <person name="Riley R."/>
            <person name="Savchenko A."/>
            <person name="Shiryaev A."/>
            <person name="Soop K."/>
            <person name="Spirin V."/>
            <person name="Szebenyi C."/>
            <person name="Tomsovsky M."/>
            <person name="Tulloss R.E."/>
            <person name="Uehling J."/>
            <person name="Grigoriev I.V."/>
            <person name="Vagvolgyi C."/>
            <person name="Papp T."/>
            <person name="Martin F.M."/>
            <person name="Miettinen O."/>
            <person name="Hibbett D.S."/>
            <person name="Nagy L.G."/>
        </authorList>
    </citation>
    <scope>NUCLEOTIDE SEQUENCE [LARGE SCALE GENOMIC DNA]</scope>
    <source>
        <strain evidence="8 9">OMC1185</strain>
    </source>
</reference>
<dbReference type="GO" id="GO:0034473">
    <property type="term" value="P:U1 snRNA 3'-end processing"/>
    <property type="evidence" value="ECO:0007669"/>
    <property type="project" value="TreeGrafter"/>
</dbReference>
<sequence>MEEGLFAPCHDSSPAAYPYLSSNALDDLSYDMTTTVNQTLAHPSLHPKNLGILSKKKSWGLHLDLMVLSDSGNIYDALFLAARAALWDTKVPVTRAVEYQGKKGSATLPDDMDLEQESGFDTRQVSRAVDFELPDYWDEGETLAGQDQWPVCVTLNIVAPVYYLDATLQEEASTPLRLLLALSFPKSGPARLQATRLLGPGETQLSQVKSLVQEGEKHARELFAALEAKLKEEDVRRNQRARDRFVLR</sequence>
<evidence type="ECO:0000256" key="1">
    <source>
        <dbReference type="ARBA" id="ARBA00004496"/>
    </source>
</evidence>
<name>A0A5C3N2G9_9AGAM</name>
<dbReference type="GO" id="GO:0000467">
    <property type="term" value="P:exonucleolytic trimming to generate mature 3'-end of 5.8S rRNA from tricistronic rRNA transcript (SSU-rRNA, 5.8S rRNA, LSU-rRNA)"/>
    <property type="evidence" value="ECO:0007669"/>
    <property type="project" value="TreeGrafter"/>
</dbReference>
<dbReference type="SUPFAM" id="SSF55666">
    <property type="entry name" value="Ribonuclease PH domain 2-like"/>
    <property type="match status" value="1"/>
</dbReference>
<evidence type="ECO:0000313" key="9">
    <source>
        <dbReference type="Proteomes" id="UP000305948"/>
    </source>
</evidence>
<evidence type="ECO:0000256" key="3">
    <source>
        <dbReference type="ARBA" id="ARBA00006678"/>
    </source>
</evidence>
<comment type="similarity">
    <text evidence="3">Belongs to the RNase PH family.</text>
</comment>
<evidence type="ECO:0000313" key="8">
    <source>
        <dbReference type="EMBL" id="TFK51393.1"/>
    </source>
</evidence>
<keyword evidence="4" id="KW-0963">Cytoplasm</keyword>
<dbReference type="PANTHER" id="PTHR11097">
    <property type="entry name" value="EXOSOME COMPLEX EXONUCLEASE RIBOSOMAL RNA PROCESSING PROTEIN"/>
    <property type="match status" value="1"/>
</dbReference>
<keyword evidence="5" id="KW-0271">Exosome</keyword>
<feature type="domain" description="Exoribonuclease phosphorolytic" evidence="7">
    <location>
        <begin position="49"/>
        <end position="92"/>
    </location>
</feature>
<evidence type="ECO:0000256" key="2">
    <source>
        <dbReference type="ARBA" id="ARBA00004604"/>
    </source>
</evidence>
<evidence type="ECO:0000256" key="4">
    <source>
        <dbReference type="ARBA" id="ARBA00022490"/>
    </source>
</evidence>
<protein>
    <recommendedName>
        <fullName evidence="6">Ribosomal RNA-processing protein 42</fullName>
    </recommendedName>
</protein>
<evidence type="ECO:0000256" key="6">
    <source>
        <dbReference type="ARBA" id="ARBA00042523"/>
    </source>
</evidence>
<dbReference type="InterPro" id="IPR001247">
    <property type="entry name" value="ExoRNase_PH_dom1"/>
</dbReference>
<dbReference type="GO" id="GO:0035925">
    <property type="term" value="F:mRNA 3'-UTR AU-rich region binding"/>
    <property type="evidence" value="ECO:0007669"/>
    <property type="project" value="TreeGrafter"/>
</dbReference>
<organism evidence="8 9">
    <name type="scientific">Heliocybe sulcata</name>
    <dbReference type="NCBI Taxonomy" id="5364"/>
    <lineage>
        <taxon>Eukaryota</taxon>
        <taxon>Fungi</taxon>
        <taxon>Dikarya</taxon>
        <taxon>Basidiomycota</taxon>
        <taxon>Agaricomycotina</taxon>
        <taxon>Agaricomycetes</taxon>
        <taxon>Gloeophyllales</taxon>
        <taxon>Gloeophyllaceae</taxon>
        <taxon>Heliocybe</taxon>
    </lineage>
</organism>
<dbReference type="Gene3D" id="3.30.230.70">
    <property type="entry name" value="GHMP Kinase, N-terminal domain"/>
    <property type="match status" value="1"/>
</dbReference>
<dbReference type="SUPFAM" id="SSF54211">
    <property type="entry name" value="Ribosomal protein S5 domain 2-like"/>
    <property type="match status" value="1"/>
</dbReference>
<dbReference type="InterPro" id="IPR027408">
    <property type="entry name" value="PNPase/RNase_PH_dom_sf"/>
</dbReference>
<dbReference type="GO" id="GO:0034476">
    <property type="term" value="P:U5 snRNA 3'-end processing"/>
    <property type="evidence" value="ECO:0007669"/>
    <property type="project" value="TreeGrafter"/>
</dbReference>
<dbReference type="GO" id="GO:0000177">
    <property type="term" value="C:cytoplasmic exosome (RNase complex)"/>
    <property type="evidence" value="ECO:0007669"/>
    <property type="project" value="TreeGrafter"/>
</dbReference>
<dbReference type="InterPro" id="IPR036345">
    <property type="entry name" value="ExoRNase_PH_dom2_sf"/>
</dbReference>
<dbReference type="GO" id="GO:0016075">
    <property type="term" value="P:rRNA catabolic process"/>
    <property type="evidence" value="ECO:0007669"/>
    <property type="project" value="TreeGrafter"/>
</dbReference>
<dbReference type="GO" id="GO:0005730">
    <property type="term" value="C:nucleolus"/>
    <property type="evidence" value="ECO:0007669"/>
    <property type="project" value="UniProtKB-SubCell"/>
</dbReference>
<dbReference type="EMBL" id="ML213511">
    <property type="protein sequence ID" value="TFK51393.1"/>
    <property type="molecule type" value="Genomic_DNA"/>
</dbReference>
<dbReference type="GO" id="GO:0071035">
    <property type="term" value="P:nuclear polyadenylation-dependent rRNA catabolic process"/>
    <property type="evidence" value="ECO:0007669"/>
    <property type="project" value="TreeGrafter"/>
</dbReference>
<accession>A0A5C3N2G9</accession>
<gene>
    <name evidence="8" type="ORF">OE88DRAFT_1659383</name>
</gene>
<proteinExistence type="inferred from homology"/>
<dbReference type="Proteomes" id="UP000305948">
    <property type="component" value="Unassembled WGS sequence"/>
</dbReference>
<dbReference type="PANTHER" id="PTHR11097:SF8">
    <property type="entry name" value="EXOSOME COMPLEX COMPONENT RRP42"/>
    <property type="match status" value="1"/>
</dbReference>